<keyword evidence="1" id="KW-0812">Transmembrane</keyword>
<accession>A0A4R5NAG8</accession>
<sequence>MLIAHILFGIMSLIGTLMLGISFHSEFNRLTTMQKTAIVLTIAGTLVTIVLGMFLAQGNVFAGVIAIALVAAFVASLFMPKLGKQNNK</sequence>
<evidence type="ECO:0000313" key="3">
    <source>
        <dbReference type="Proteomes" id="UP000295681"/>
    </source>
</evidence>
<keyword evidence="3" id="KW-1185">Reference proteome</keyword>
<keyword evidence="1" id="KW-1133">Transmembrane helix</keyword>
<evidence type="ECO:0000256" key="1">
    <source>
        <dbReference type="SAM" id="Phobius"/>
    </source>
</evidence>
<proteinExistence type="predicted"/>
<keyword evidence="1" id="KW-0472">Membrane</keyword>
<feature type="transmembrane region" description="Helical" evidence="1">
    <location>
        <begin position="6"/>
        <end position="24"/>
    </location>
</feature>
<dbReference type="EMBL" id="PUFI01000005">
    <property type="protein sequence ID" value="TDG69480.1"/>
    <property type="molecule type" value="Genomic_DNA"/>
</dbReference>
<evidence type="ECO:0000313" key="2">
    <source>
        <dbReference type="EMBL" id="TDG69480.1"/>
    </source>
</evidence>
<dbReference type="AlphaFoldDB" id="A0A4R5NAG8"/>
<dbReference type="STRING" id="907931.GCA_000165675_01454"/>
<gene>
    <name evidence="2" type="ORF">C5L23_000942</name>
</gene>
<organism evidence="2 3">
    <name type="scientific">Leuconostoc fallax</name>
    <dbReference type="NCBI Taxonomy" id="1251"/>
    <lineage>
        <taxon>Bacteria</taxon>
        <taxon>Bacillati</taxon>
        <taxon>Bacillota</taxon>
        <taxon>Bacilli</taxon>
        <taxon>Lactobacillales</taxon>
        <taxon>Lactobacillaceae</taxon>
        <taxon>Leuconostoc</taxon>
    </lineage>
</organism>
<dbReference type="Proteomes" id="UP000295681">
    <property type="component" value="Unassembled WGS sequence"/>
</dbReference>
<reference evidence="2 3" key="1">
    <citation type="journal article" date="2019" name="Appl. Microbiol. Biotechnol.">
        <title>Uncovering carbohydrate metabolism through a genotype-phenotype association study of 56 lactic acid bacteria genomes.</title>
        <authorList>
            <person name="Buron-Moles G."/>
            <person name="Chailyan A."/>
            <person name="Dolejs I."/>
            <person name="Forster J."/>
            <person name="Miks M.H."/>
        </authorList>
    </citation>
    <scope>NUCLEOTIDE SEQUENCE [LARGE SCALE GENOMIC DNA]</scope>
    <source>
        <strain evidence="2 3">ATCC 700006</strain>
    </source>
</reference>
<dbReference type="RefSeq" id="WP_010007301.1">
    <property type="nucleotide sequence ID" value="NZ_JAGYGP010000001.1"/>
</dbReference>
<protein>
    <recommendedName>
        <fullName evidence="4">Na+-transporting malonate decarboxylase, carboxybiotin decarboxylase subunit, madB</fullName>
    </recommendedName>
</protein>
<feature type="transmembrane region" description="Helical" evidence="1">
    <location>
        <begin position="36"/>
        <end position="54"/>
    </location>
</feature>
<evidence type="ECO:0008006" key="4">
    <source>
        <dbReference type="Google" id="ProtNLM"/>
    </source>
</evidence>
<comment type="caution">
    <text evidence="2">The sequence shown here is derived from an EMBL/GenBank/DDBJ whole genome shotgun (WGS) entry which is preliminary data.</text>
</comment>
<name>A0A4R5NAG8_9LACO</name>
<feature type="transmembrane region" description="Helical" evidence="1">
    <location>
        <begin position="60"/>
        <end position="79"/>
    </location>
</feature>